<evidence type="ECO:0000313" key="4">
    <source>
        <dbReference type="Proteomes" id="UP001585053"/>
    </source>
</evidence>
<dbReference type="Proteomes" id="UP000467124">
    <property type="component" value="Unassembled WGS sequence"/>
</dbReference>
<reference evidence="1 4" key="2">
    <citation type="submission" date="2024-01" db="EMBL/GenBank/DDBJ databases">
        <title>Genome mining of biosynthetic gene clusters to explore secondary metabolites of Streptomyces sp.</title>
        <authorList>
            <person name="Baig A."/>
            <person name="Ajitkumar Shintre N."/>
            <person name="Kumar H."/>
            <person name="Anbarasu A."/>
            <person name="Ramaiah S."/>
        </authorList>
    </citation>
    <scope>NUCLEOTIDE SEQUENCE [LARGE SCALE GENOMIC DNA]</scope>
    <source>
        <strain evidence="1 4">A01</strain>
    </source>
</reference>
<evidence type="ECO:0000313" key="3">
    <source>
        <dbReference type="Proteomes" id="UP000467124"/>
    </source>
</evidence>
<dbReference type="EMBL" id="JAYMRS010000004">
    <property type="protein sequence ID" value="MFB8768679.1"/>
    <property type="molecule type" value="Genomic_DNA"/>
</dbReference>
<comment type="caution">
    <text evidence="2">The sequence shown here is derived from an EMBL/GenBank/DDBJ whole genome shotgun (WGS) entry which is preliminary data.</text>
</comment>
<proteinExistence type="predicted"/>
<dbReference type="Proteomes" id="UP001585053">
    <property type="component" value="Unassembled WGS sequence"/>
</dbReference>
<protein>
    <submittedName>
        <fullName evidence="2">Uncharacterized protein</fullName>
    </submittedName>
</protein>
<dbReference type="GeneID" id="91390999"/>
<dbReference type="AlphaFoldDB" id="A0A7K2IT96"/>
<accession>A0A7K2IT96</accession>
<gene>
    <name evidence="2" type="ORF">GTW20_13170</name>
    <name evidence="1" type="ORF">VSQ78_13290</name>
</gene>
<dbReference type="OMA" id="MAYYRIQ"/>
<sequence length="80" mass="9226">MAYYRIRLNDGTSHTLQAARMRTDARSLYLEEPVAGDWREVFSNPIIDIDAIQRRFTENDGSQTWLPEYLPAPVGGVRAW</sequence>
<dbReference type="RefSeq" id="WP_014913016.1">
    <property type="nucleotide sequence ID" value="NZ_BAZE01000003.1"/>
</dbReference>
<evidence type="ECO:0000313" key="2">
    <source>
        <dbReference type="EMBL" id="MYR33188.1"/>
    </source>
</evidence>
<dbReference type="EMBL" id="WWHY01000001">
    <property type="protein sequence ID" value="MYR33188.1"/>
    <property type="molecule type" value="Genomic_DNA"/>
</dbReference>
<keyword evidence="4" id="KW-1185">Reference proteome</keyword>
<organism evidence="2 3">
    <name type="scientific">Nocardiopsis alba</name>
    <dbReference type="NCBI Taxonomy" id="53437"/>
    <lineage>
        <taxon>Bacteria</taxon>
        <taxon>Bacillati</taxon>
        <taxon>Actinomycetota</taxon>
        <taxon>Actinomycetes</taxon>
        <taxon>Streptosporangiales</taxon>
        <taxon>Nocardiopsidaceae</taxon>
        <taxon>Nocardiopsis</taxon>
    </lineage>
</organism>
<evidence type="ECO:0000313" key="1">
    <source>
        <dbReference type="EMBL" id="MFB8768679.1"/>
    </source>
</evidence>
<reference evidence="2 3" key="1">
    <citation type="journal article" date="2019" name="Nat. Commun.">
        <title>The antimicrobial potential of Streptomyces from insect microbiomes.</title>
        <authorList>
            <person name="Chevrette M.G."/>
            <person name="Carlson C.M."/>
            <person name="Ortega H.E."/>
            <person name="Thomas C."/>
            <person name="Ananiev G.E."/>
            <person name="Barns K.J."/>
            <person name="Book A.J."/>
            <person name="Cagnazzo J."/>
            <person name="Carlos C."/>
            <person name="Flanigan W."/>
            <person name="Grubbs K.J."/>
            <person name="Horn H.A."/>
            <person name="Hoffmann F.M."/>
            <person name="Klassen J.L."/>
            <person name="Knack J.J."/>
            <person name="Lewin G.R."/>
            <person name="McDonald B.R."/>
            <person name="Muller L."/>
            <person name="Melo W.G.P."/>
            <person name="Pinto-Tomas A.A."/>
            <person name="Schmitz A."/>
            <person name="Wendt-Pienkowski E."/>
            <person name="Wildman S."/>
            <person name="Zhao M."/>
            <person name="Zhang F."/>
            <person name="Bugni T.S."/>
            <person name="Andes D.R."/>
            <person name="Pupo M.T."/>
            <person name="Currie C.R."/>
        </authorList>
    </citation>
    <scope>NUCLEOTIDE SEQUENCE [LARGE SCALE GENOMIC DNA]</scope>
    <source>
        <strain evidence="2 3">SID5840</strain>
    </source>
</reference>
<name>A0A7K2IT96_9ACTN</name>